<feature type="transmembrane region" description="Helical" evidence="1">
    <location>
        <begin position="88"/>
        <end position="107"/>
    </location>
</feature>
<name>A0A8S9HTN3_BRACR</name>
<dbReference type="AlphaFoldDB" id="A0A8S9HTN3"/>
<evidence type="ECO:0000256" key="1">
    <source>
        <dbReference type="SAM" id="Phobius"/>
    </source>
</evidence>
<keyword evidence="1" id="KW-0812">Transmembrane</keyword>
<gene>
    <name evidence="2" type="ORF">F2Q68_00014163</name>
</gene>
<proteinExistence type="predicted"/>
<organism evidence="2 3">
    <name type="scientific">Brassica cretica</name>
    <name type="common">Mustard</name>
    <dbReference type="NCBI Taxonomy" id="69181"/>
    <lineage>
        <taxon>Eukaryota</taxon>
        <taxon>Viridiplantae</taxon>
        <taxon>Streptophyta</taxon>
        <taxon>Embryophyta</taxon>
        <taxon>Tracheophyta</taxon>
        <taxon>Spermatophyta</taxon>
        <taxon>Magnoliopsida</taxon>
        <taxon>eudicotyledons</taxon>
        <taxon>Gunneridae</taxon>
        <taxon>Pentapetalae</taxon>
        <taxon>rosids</taxon>
        <taxon>malvids</taxon>
        <taxon>Brassicales</taxon>
        <taxon>Brassicaceae</taxon>
        <taxon>Brassiceae</taxon>
        <taxon>Brassica</taxon>
    </lineage>
</organism>
<evidence type="ECO:0000313" key="3">
    <source>
        <dbReference type="Proteomes" id="UP000712281"/>
    </source>
</evidence>
<feature type="transmembrane region" description="Helical" evidence="1">
    <location>
        <begin position="62"/>
        <end position="82"/>
    </location>
</feature>
<keyword evidence="1" id="KW-0472">Membrane</keyword>
<accession>A0A8S9HTN3</accession>
<comment type="caution">
    <text evidence="2">The sequence shown here is derived from an EMBL/GenBank/DDBJ whole genome shotgun (WGS) entry which is preliminary data.</text>
</comment>
<evidence type="ECO:0000313" key="2">
    <source>
        <dbReference type="EMBL" id="KAF2559526.1"/>
    </source>
</evidence>
<reference evidence="2" key="1">
    <citation type="submission" date="2019-12" db="EMBL/GenBank/DDBJ databases">
        <title>Genome sequencing and annotation of Brassica cretica.</title>
        <authorList>
            <person name="Studholme D.J."/>
            <person name="Sarris P.F."/>
        </authorList>
    </citation>
    <scope>NUCLEOTIDE SEQUENCE</scope>
    <source>
        <strain evidence="2">PFS-001/15</strain>
        <tissue evidence="2">Leaf</tissue>
    </source>
</reference>
<keyword evidence="1" id="KW-1133">Transmembrane helix</keyword>
<sequence>MKSLHLMTSRPVRERELKILSSGGEGSLSSASSASVAFVYEGVWWFWLCMSRCSRLGVSREMETVVLGILVLFNFSCVLGGRMRSRCLMTLSGGLKIVLNMAASFGLRMRSRSRSIDALRWKKRE</sequence>
<protein>
    <submittedName>
        <fullName evidence="2">Uncharacterized protein</fullName>
    </submittedName>
</protein>
<dbReference type="EMBL" id="QGKW02001940">
    <property type="protein sequence ID" value="KAF2559526.1"/>
    <property type="molecule type" value="Genomic_DNA"/>
</dbReference>
<dbReference type="Proteomes" id="UP000712281">
    <property type="component" value="Unassembled WGS sequence"/>
</dbReference>